<dbReference type="SUPFAM" id="SSF51430">
    <property type="entry name" value="NAD(P)-linked oxidoreductase"/>
    <property type="match status" value="1"/>
</dbReference>
<proteinExistence type="predicted"/>
<dbReference type="PRINTS" id="PR00069">
    <property type="entry name" value="ALDKETRDTASE"/>
</dbReference>
<feature type="domain" description="NADP-dependent oxidoreductase" evidence="4">
    <location>
        <begin position="18"/>
        <end position="297"/>
    </location>
</feature>
<dbReference type="InterPro" id="IPR023210">
    <property type="entry name" value="NADP_OxRdtase_dom"/>
</dbReference>
<feature type="binding site" evidence="2">
    <location>
        <position position="112"/>
    </location>
    <ligand>
        <name>substrate</name>
    </ligand>
</feature>
<dbReference type="InterPro" id="IPR020471">
    <property type="entry name" value="AKR"/>
</dbReference>
<accession>A0A7E4VDR1</accession>
<dbReference type="WBParaSite" id="Pan_g19601.t1">
    <property type="protein sequence ID" value="Pan_g19601.t1"/>
    <property type="gene ID" value="Pan_g19601"/>
</dbReference>
<evidence type="ECO:0000256" key="3">
    <source>
        <dbReference type="PIRSR" id="PIRSR000097-3"/>
    </source>
</evidence>
<dbReference type="Proteomes" id="UP000492821">
    <property type="component" value="Unassembled WGS sequence"/>
</dbReference>
<protein>
    <submittedName>
        <fullName evidence="6">Aldo_ket_red domain-containing protein</fullName>
    </submittedName>
</protein>
<dbReference type="Gene3D" id="3.20.20.100">
    <property type="entry name" value="NADP-dependent oxidoreductase domain"/>
    <property type="match status" value="1"/>
</dbReference>
<feature type="site" description="Lowers pKa of active site Tyr" evidence="3">
    <location>
        <position position="81"/>
    </location>
</feature>
<evidence type="ECO:0000259" key="4">
    <source>
        <dbReference type="Pfam" id="PF00248"/>
    </source>
</evidence>
<dbReference type="Pfam" id="PF00248">
    <property type="entry name" value="Aldo_ket_red"/>
    <property type="match status" value="1"/>
</dbReference>
<dbReference type="GO" id="GO:0016491">
    <property type="term" value="F:oxidoreductase activity"/>
    <property type="evidence" value="ECO:0007669"/>
    <property type="project" value="InterPro"/>
</dbReference>
<dbReference type="FunFam" id="3.20.20.100:FF:000029">
    <property type="entry name" value="Aldo-keto reductase"/>
    <property type="match status" value="1"/>
</dbReference>
<evidence type="ECO:0000313" key="5">
    <source>
        <dbReference type="Proteomes" id="UP000492821"/>
    </source>
</evidence>
<dbReference type="InterPro" id="IPR036812">
    <property type="entry name" value="NAD(P)_OxRdtase_dom_sf"/>
</dbReference>
<evidence type="ECO:0000313" key="6">
    <source>
        <dbReference type="WBParaSite" id="Pan_g19601.t1"/>
    </source>
</evidence>
<evidence type="ECO:0000256" key="1">
    <source>
        <dbReference type="PIRSR" id="PIRSR000097-1"/>
    </source>
</evidence>
<sequence length="331" mass="37744">MVQVPTIPLSNGRKLPLLGLGTWLASNEQQLNTAIRAALDAGYRYIDTAELYKNEHVIGSVVKEYIDAGKFKREDIYITTKLPLYGHDNAAFYIEQSLKKLQVDYIDLYLIHNSIPLEINDEKTDFKLVNGEPIPITSIPYIETWKILEKYYNEGKLKAIGVSNFNEEQLQDLYNKATVKPQNIQVECHILFPQKSLHALCKKLDVTLTAYAPIGSPGRGEAQKGESFVQGDSMSHPLVKRLAEKYHKTPAQILIRQLIQRGISTIPKSTNPNRVRENFNVLDFELTVDEMAEFDKIPGDNRLFLFDFAKNHPWHPFKADLKKVLGYEQAV</sequence>
<name>A0A7E4VDR1_PANRE</name>
<keyword evidence="5" id="KW-1185">Reference proteome</keyword>
<organism evidence="5 6">
    <name type="scientific">Panagrellus redivivus</name>
    <name type="common">Microworm</name>
    <dbReference type="NCBI Taxonomy" id="6233"/>
    <lineage>
        <taxon>Eukaryota</taxon>
        <taxon>Metazoa</taxon>
        <taxon>Ecdysozoa</taxon>
        <taxon>Nematoda</taxon>
        <taxon>Chromadorea</taxon>
        <taxon>Rhabditida</taxon>
        <taxon>Tylenchina</taxon>
        <taxon>Panagrolaimomorpha</taxon>
        <taxon>Panagrolaimoidea</taxon>
        <taxon>Panagrolaimidae</taxon>
        <taxon>Panagrellus</taxon>
    </lineage>
</organism>
<dbReference type="PIRSF" id="PIRSF000097">
    <property type="entry name" value="AKR"/>
    <property type="match status" value="1"/>
</dbReference>
<dbReference type="AlphaFoldDB" id="A0A7E4VDR1"/>
<feature type="active site" description="Proton donor" evidence="1">
    <location>
        <position position="52"/>
    </location>
</feature>
<evidence type="ECO:0000256" key="2">
    <source>
        <dbReference type="PIRSR" id="PIRSR000097-2"/>
    </source>
</evidence>
<dbReference type="PANTHER" id="PTHR11732">
    <property type="entry name" value="ALDO/KETO REDUCTASE"/>
    <property type="match status" value="1"/>
</dbReference>
<reference evidence="6" key="2">
    <citation type="submission" date="2020-10" db="UniProtKB">
        <authorList>
            <consortium name="WormBaseParasite"/>
        </authorList>
    </citation>
    <scope>IDENTIFICATION</scope>
</reference>
<reference evidence="5" key="1">
    <citation type="journal article" date="2013" name="Genetics">
        <title>The draft genome and transcriptome of Panagrellus redivivus are shaped by the harsh demands of a free-living lifestyle.</title>
        <authorList>
            <person name="Srinivasan J."/>
            <person name="Dillman A.R."/>
            <person name="Macchietto M.G."/>
            <person name="Heikkinen L."/>
            <person name="Lakso M."/>
            <person name="Fracchia K.M."/>
            <person name="Antoshechkin I."/>
            <person name="Mortazavi A."/>
            <person name="Wong G."/>
            <person name="Sternberg P.W."/>
        </authorList>
    </citation>
    <scope>NUCLEOTIDE SEQUENCE [LARGE SCALE GENOMIC DNA]</scope>
    <source>
        <strain evidence="5">MT8872</strain>
    </source>
</reference>